<dbReference type="Pfam" id="PF01408">
    <property type="entry name" value="GFO_IDH_MocA"/>
    <property type="match status" value="1"/>
</dbReference>
<feature type="domain" description="Oxidoreductase putative C-terminal" evidence="2">
    <location>
        <begin position="241"/>
        <end position="382"/>
    </location>
</feature>
<dbReference type="Gene3D" id="3.30.360.10">
    <property type="entry name" value="Dihydrodipicolinate Reductase, domain 2"/>
    <property type="match status" value="1"/>
</dbReference>
<dbReference type="EMBL" id="KE361635">
    <property type="protein sequence ID" value="EPQ28343.1"/>
    <property type="molecule type" value="Genomic_DNA"/>
</dbReference>
<dbReference type="RefSeq" id="XP_007879885.1">
    <property type="nucleotide sequence ID" value="XM_007881694.1"/>
</dbReference>
<evidence type="ECO:0000259" key="2">
    <source>
        <dbReference type="Pfam" id="PF08635"/>
    </source>
</evidence>
<dbReference type="InterPro" id="IPR000683">
    <property type="entry name" value="Gfo/Idh/MocA-like_OxRdtase_N"/>
</dbReference>
<proteinExistence type="predicted"/>
<dbReference type="InterPro" id="IPR013944">
    <property type="entry name" value="OxRdtase_put_C"/>
</dbReference>
<dbReference type="SUPFAM" id="SSF55347">
    <property type="entry name" value="Glyceraldehyde-3-phosphate dehydrogenase-like, C-terminal domain"/>
    <property type="match status" value="1"/>
</dbReference>
<dbReference type="Proteomes" id="UP000053664">
    <property type="component" value="Unassembled WGS sequence"/>
</dbReference>
<evidence type="ECO:0000313" key="3">
    <source>
        <dbReference type="EMBL" id="EPQ28343.1"/>
    </source>
</evidence>
<dbReference type="GO" id="GO:0000166">
    <property type="term" value="F:nucleotide binding"/>
    <property type="evidence" value="ECO:0007669"/>
    <property type="project" value="InterPro"/>
</dbReference>
<dbReference type="GeneID" id="19318277"/>
<evidence type="ECO:0008006" key="5">
    <source>
        <dbReference type="Google" id="ProtNLM"/>
    </source>
</evidence>
<evidence type="ECO:0000259" key="1">
    <source>
        <dbReference type="Pfam" id="PF01408"/>
    </source>
</evidence>
<organism evidence="3 4">
    <name type="scientific">Pseudozyma flocculosa PF-1</name>
    <dbReference type="NCBI Taxonomy" id="1277687"/>
    <lineage>
        <taxon>Eukaryota</taxon>
        <taxon>Fungi</taxon>
        <taxon>Dikarya</taxon>
        <taxon>Basidiomycota</taxon>
        <taxon>Ustilaginomycotina</taxon>
        <taxon>Ustilaginomycetes</taxon>
        <taxon>Ustilaginales</taxon>
        <taxon>Ustilaginaceae</taxon>
        <taxon>Pseudozyma</taxon>
    </lineage>
</organism>
<dbReference type="KEGG" id="pfp:PFL1_04170"/>
<accession>A0A061H6U4</accession>
<dbReference type="SUPFAM" id="SSF51735">
    <property type="entry name" value="NAD(P)-binding Rossmann-fold domains"/>
    <property type="match status" value="1"/>
</dbReference>
<gene>
    <name evidence="3" type="ORF">PFL1_04170</name>
</gene>
<dbReference type="Gene3D" id="3.40.50.720">
    <property type="entry name" value="NAD(P)-binding Rossmann-like Domain"/>
    <property type="match status" value="1"/>
</dbReference>
<sequence>MMRASLPLRHLASVSGRQALPRSAAAAARAVRPVAAQPVLGRASPFRSGIAAGARGLATTDGSQSVDFDPNAATSMDKMEPPAPGADFNVVIVGAGNINFGSDEGPWNHSFRLEHKLGPRLKVVALIDPSAQRAEAALNVKRNSFVLSAYKDTVVYPTFADYVANMKPHQKPHAIWVGSPPQYRGREQPGMDLEKKLIEAFPDVAIFIEKPVSTGPVADAQKVADVLEKSGNLISVGYMLRYLKVVQKMKQILEENNLKVMATNARYIMAYEHTAKLDWWDKSQTCGPIVEQATHFCDLSRYFGGEVDLSTVAAHSLEYFEPAGHLSKIPVDESKVKPENRIPRITCATWKYESGAVGSLTHAVSLQGFNYSTEIDVLADGYSLRLVDPYNAPALYFRRPGDDHEEVVRYQNDDPFFSEVSNLIDCIEKGPGASPILSSYDDAVKTYALTWAIREASEKSAKKPAK</sequence>
<dbReference type="InterPro" id="IPR036291">
    <property type="entry name" value="NAD(P)-bd_dom_sf"/>
</dbReference>
<evidence type="ECO:0000313" key="4">
    <source>
        <dbReference type="Proteomes" id="UP000053664"/>
    </source>
</evidence>
<dbReference type="Pfam" id="PF08635">
    <property type="entry name" value="ox_reductase_C"/>
    <property type="match status" value="1"/>
</dbReference>
<dbReference type="PANTHER" id="PTHR43249:SF1">
    <property type="entry name" value="D-GLUCOSIDE 3-DEHYDROGENASE"/>
    <property type="match status" value="1"/>
</dbReference>
<feature type="domain" description="Gfo/Idh/MocA-like oxidoreductase N-terminal" evidence="1">
    <location>
        <begin position="88"/>
        <end position="238"/>
    </location>
</feature>
<dbReference type="HOGENOM" id="CLU_039338_0_0_1"/>
<dbReference type="InterPro" id="IPR052515">
    <property type="entry name" value="Gfo/Idh/MocA_Oxidoreductase"/>
</dbReference>
<dbReference type="eggNOG" id="ENOG502QUVQ">
    <property type="taxonomic scope" value="Eukaryota"/>
</dbReference>
<dbReference type="PANTHER" id="PTHR43249">
    <property type="entry name" value="UDP-N-ACETYL-2-AMINO-2-DEOXY-D-GLUCURONATE OXIDASE"/>
    <property type="match status" value="1"/>
</dbReference>
<reference evidence="3 4" key="1">
    <citation type="journal article" date="2013" name="Plant Cell">
        <title>The transition from a phytopathogenic smut ancestor to an anamorphic biocontrol agent deciphered by comparative whole-genome analysis.</title>
        <authorList>
            <person name="Lefebvre F."/>
            <person name="Joly D.L."/>
            <person name="Labbe C."/>
            <person name="Teichmann B."/>
            <person name="Linning R."/>
            <person name="Belzile F."/>
            <person name="Bakkeren G."/>
            <person name="Belanger R.R."/>
        </authorList>
    </citation>
    <scope>NUCLEOTIDE SEQUENCE [LARGE SCALE GENOMIC DNA]</scope>
    <source>
        <strain evidence="3 4">PF-1</strain>
    </source>
</reference>
<name>A0A061H6U4_9BASI</name>
<dbReference type="OrthoDB" id="10250282at2759"/>
<dbReference type="AlphaFoldDB" id="A0A061H6U4"/>
<protein>
    <recommendedName>
        <fullName evidence="5">Gfo/Idh/MocA-like oxidoreductase N-terminal domain-containing protein</fullName>
    </recommendedName>
</protein>